<sequence>MATIFVFSLCFSAFSLVTAQQRQSNITLGSALSPTANPTSWLSPSGRFAFGFYPEGSGFAVGIWLTTIPNKTIVWTAHRNDPPISIDTRLVLNNSGWLLLIGPGDQVKPISNASEPASSASMLDSGNFILYGSNSRILWQSFYYPTDTILVGQPLRVDTVLISSASRINHSTGGFTLVMHFDGSLANVPMIRTTTVNDIYWHSDTVGQGYNVSTNLGDDGRIYMLNSTGFNIKNLTDGRHPRDPSVTYRVTLDVDGIFRLYSHDFSSNSGSTTTILWEPFKDGCMVKGLCGLNGFCTLMDTKAVCSCPPGFIFVDPDYPFRGCGRNFTRPSCARNKKENIRYSMLSLENTAWLDEPYAFYMSMTKDECRESCLQDCYCEAALYSNEICNKQKLPLSFGRRSVSSGTTATTAFIKVGNGSPANTDEPSIPTGTLANRTRGVRMEILIACIAVAAGSFIGFAIFYFLVHRRHRLRNEILRLVSIAAKEKKNWSQLSVACVSPLTCVKSRQRNHALRDLFWAVLF</sequence>
<evidence type="ECO:0000313" key="1">
    <source>
        <dbReference type="EMBL" id="KAJ8646745.1"/>
    </source>
</evidence>
<keyword evidence="2" id="KW-1185">Reference proteome</keyword>
<evidence type="ECO:0000313" key="2">
    <source>
        <dbReference type="Proteomes" id="UP001234297"/>
    </source>
</evidence>
<accession>A0ACC2MMW9</accession>
<comment type="caution">
    <text evidence="1">The sequence shown here is derived from an EMBL/GenBank/DDBJ whole genome shotgun (WGS) entry which is preliminary data.</text>
</comment>
<organism evidence="1 2">
    <name type="scientific">Persea americana</name>
    <name type="common">Avocado</name>
    <dbReference type="NCBI Taxonomy" id="3435"/>
    <lineage>
        <taxon>Eukaryota</taxon>
        <taxon>Viridiplantae</taxon>
        <taxon>Streptophyta</taxon>
        <taxon>Embryophyta</taxon>
        <taxon>Tracheophyta</taxon>
        <taxon>Spermatophyta</taxon>
        <taxon>Magnoliopsida</taxon>
        <taxon>Magnoliidae</taxon>
        <taxon>Laurales</taxon>
        <taxon>Lauraceae</taxon>
        <taxon>Persea</taxon>
    </lineage>
</organism>
<dbReference type="Proteomes" id="UP001234297">
    <property type="component" value="Chromosome 2"/>
</dbReference>
<name>A0ACC2MMW9_PERAE</name>
<proteinExistence type="predicted"/>
<reference evidence="1 2" key="1">
    <citation type="journal article" date="2022" name="Hortic Res">
        <title>A haplotype resolved chromosomal level avocado genome allows analysis of novel avocado genes.</title>
        <authorList>
            <person name="Nath O."/>
            <person name="Fletcher S.J."/>
            <person name="Hayward A."/>
            <person name="Shaw L.M."/>
            <person name="Masouleh A.K."/>
            <person name="Furtado A."/>
            <person name="Henry R.J."/>
            <person name="Mitter N."/>
        </authorList>
    </citation>
    <scope>NUCLEOTIDE SEQUENCE [LARGE SCALE GENOMIC DNA]</scope>
    <source>
        <strain evidence="2">cv. Hass</strain>
    </source>
</reference>
<gene>
    <name evidence="1" type="ORF">MRB53_008493</name>
</gene>
<dbReference type="EMBL" id="CM056810">
    <property type="protein sequence ID" value="KAJ8646745.1"/>
    <property type="molecule type" value="Genomic_DNA"/>
</dbReference>
<protein>
    <submittedName>
        <fullName evidence="1">Uncharacterized protein</fullName>
    </submittedName>
</protein>